<protein>
    <submittedName>
        <fullName evidence="1">DUF4249 domain-containing protein</fullName>
    </submittedName>
</protein>
<evidence type="ECO:0000313" key="2">
    <source>
        <dbReference type="Proteomes" id="UP000288227"/>
    </source>
</evidence>
<gene>
    <name evidence="1" type="ORF">SanaruYs_01060</name>
</gene>
<name>A0A401U4T4_9BACT</name>
<dbReference type="AlphaFoldDB" id="A0A401U4T4"/>
<dbReference type="RefSeq" id="WP_127120559.1">
    <property type="nucleotide sequence ID" value="NZ_BHXQ01000001.1"/>
</dbReference>
<dbReference type="EMBL" id="BHXQ01000001">
    <property type="protein sequence ID" value="GCC49892.1"/>
    <property type="molecule type" value="Genomic_DNA"/>
</dbReference>
<comment type="caution">
    <text evidence="1">The sequence shown here is derived from an EMBL/GenBank/DDBJ whole genome shotgun (WGS) entry which is preliminary data.</text>
</comment>
<reference evidence="1 2" key="1">
    <citation type="submission" date="2018-11" db="EMBL/GenBank/DDBJ databases">
        <title>Chryseotalea sanarue gen. nov., sp., nov., a member of the family Cytophagaceae, isolated from a brackish lake in Hamamatsu Japan.</title>
        <authorList>
            <person name="Maejima Y."/>
            <person name="Iino T."/>
            <person name="Muraguchi Y."/>
            <person name="Fukuda K."/>
            <person name="Ohkuma M."/>
            <person name="Moriuchi R."/>
            <person name="Dohra H."/>
            <person name="Kimbara K."/>
            <person name="Shintani M."/>
        </authorList>
    </citation>
    <scope>NUCLEOTIDE SEQUENCE [LARGE SCALE GENOMIC DNA]</scope>
    <source>
        <strain evidence="1 2">Ys</strain>
    </source>
</reference>
<dbReference type="PROSITE" id="PS51257">
    <property type="entry name" value="PROKAR_LIPOPROTEIN"/>
    <property type="match status" value="1"/>
</dbReference>
<dbReference type="InterPro" id="IPR025345">
    <property type="entry name" value="DUF4249"/>
</dbReference>
<organism evidence="1 2">
    <name type="scientific">Chryseotalea sanaruensis</name>
    <dbReference type="NCBI Taxonomy" id="2482724"/>
    <lineage>
        <taxon>Bacteria</taxon>
        <taxon>Pseudomonadati</taxon>
        <taxon>Bacteroidota</taxon>
        <taxon>Cytophagia</taxon>
        <taxon>Cytophagales</taxon>
        <taxon>Chryseotaleaceae</taxon>
        <taxon>Chryseotalea</taxon>
    </lineage>
</organism>
<keyword evidence="2" id="KW-1185">Reference proteome</keyword>
<proteinExistence type="predicted"/>
<sequence length="312" mass="34016">MKNNILKSILFTATFGALVACEEQIFPELESAEPVLVIDAWVTNRDQPQVIKITRSQPYFDEVLPTGVAGASVSVSDNLGNVFTFTEGATQGEYVWTPVGNVGFGTVGNSYELTVTVNGETFLANARMNDVPPVDSITFNKQEGTQFFDDLYFAEFWGTDLLPVGDAYWIKTYKNGQLLNKPSEISLAYDAAFSRGADYSGEKFITPIRTSINPFDEGADGSLLSPYSVGDSLYVEINSLSQEAFDFLTEVQLQTDRPGGFGELFSTPIANVPTNVRNVNASGSKVVGFFNVAAVAGNGRRFKSLDEVSRVY</sequence>
<dbReference type="OrthoDB" id="1117670at2"/>
<dbReference type="Pfam" id="PF14054">
    <property type="entry name" value="DUF4249"/>
    <property type="match status" value="1"/>
</dbReference>
<accession>A0A401U4T4</accession>
<evidence type="ECO:0000313" key="1">
    <source>
        <dbReference type="EMBL" id="GCC49892.1"/>
    </source>
</evidence>
<dbReference type="Proteomes" id="UP000288227">
    <property type="component" value="Unassembled WGS sequence"/>
</dbReference>